<comment type="caution">
    <text evidence="1">The sequence shown here is derived from an EMBL/GenBank/DDBJ whole genome shotgun (WGS) entry which is preliminary data.</text>
</comment>
<evidence type="ECO:0000313" key="1">
    <source>
        <dbReference type="EMBL" id="ODS30728.1"/>
    </source>
</evidence>
<organism evidence="1 2">
    <name type="scientific">Candidatus Scalindua rubra</name>
    <dbReference type="NCBI Taxonomy" id="1872076"/>
    <lineage>
        <taxon>Bacteria</taxon>
        <taxon>Pseudomonadati</taxon>
        <taxon>Planctomycetota</taxon>
        <taxon>Candidatus Brocadiia</taxon>
        <taxon>Candidatus Brocadiales</taxon>
        <taxon>Candidatus Scalinduaceae</taxon>
        <taxon>Candidatus Scalindua</taxon>
    </lineage>
</organism>
<sequence>MSKKLKIALAILLFQERSISLGKATELAEISRVKFKEVLKEHGIPAYEYSEKDLTRDKQVIAKYRKTVKR</sequence>
<evidence type="ECO:0000313" key="2">
    <source>
        <dbReference type="Proteomes" id="UP000094056"/>
    </source>
</evidence>
<accession>A0A1E3X530</accession>
<dbReference type="Pfam" id="PF03683">
    <property type="entry name" value="UPF0175"/>
    <property type="match status" value="1"/>
</dbReference>
<dbReference type="Proteomes" id="UP000094056">
    <property type="component" value="Unassembled WGS sequence"/>
</dbReference>
<gene>
    <name evidence="1" type="ORF">SCARUB_04158</name>
</gene>
<reference evidence="1 2" key="1">
    <citation type="submission" date="2016-07" db="EMBL/GenBank/DDBJ databases">
        <title>Draft genome of Scalindua rubra, obtained from a brine-seawater interface in the Red Sea, sheds light on salt adaptation in anammox bacteria.</title>
        <authorList>
            <person name="Speth D.R."/>
            <person name="Lagkouvardos I."/>
            <person name="Wang Y."/>
            <person name="Qian P.-Y."/>
            <person name="Dutilh B.E."/>
            <person name="Jetten M.S."/>
        </authorList>
    </citation>
    <scope>NUCLEOTIDE SEQUENCE [LARGE SCALE GENOMIC DNA]</scope>
    <source>
        <strain evidence="1">BSI-1</strain>
    </source>
</reference>
<proteinExistence type="predicted"/>
<name>A0A1E3X530_9BACT</name>
<dbReference type="InterPro" id="IPR005368">
    <property type="entry name" value="UPF0175"/>
</dbReference>
<protein>
    <submittedName>
        <fullName evidence="1">Uncharacterized protein</fullName>
    </submittedName>
</protein>
<dbReference type="EMBL" id="MAYW01000183">
    <property type="protein sequence ID" value="ODS30728.1"/>
    <property type="molecule type" value="Genomic_DNA"/>
</dbReference>
<dbReference type="AlphaFoldDB" id="A0A1E3X530"/>